<evidence type="ECO:0000313" key="2">
    <source>
        <dbReference type="Proteomes" id="UP000001640"/>
    </source>
</evidence>
<dbReference type="SUPFAM" id="SSF52047">
    <property type="entry name" value="RNI-like"/>
    <property type="match status" value="1"/>
</dbReference>
<dbReference type="EMBL" id="HE576752">
    <property type="protein sequence ID" value="CCC66913.1"/>
    <property type="molecule type" value="Genomic_DNA"/>
</dbReference>
<dbReference type="GO" id="GO:0019005">
    <property type="term" value="C:SCF ubiquitin ligase complex"/>
    <property type="evidence" value="ECO:0007669"/>
    <property type="project" value="EnsemblFungi"/>
</dbReference>
<dbReference type="OMA" id="ERGMYRY"/>
<reference key="2">
    <citation type="submission" date="2011-08" db="EMBL/GenBank/DDBJ databases">
        <title>Genome sequence of Naumovozyma castellii.</title>
        <authorList>
            <person name="Gordon J.L."/>
            <person name="Armisen D."/>
            <person name="Proux-Wera E."/>
            <person name="OhEigeartaigh S.S."/>
            <person name="Byrne K.P."/>
            <person name="Wolfe K.H."/>
        </authorList>
    </citation>
    <scope>NUCLEOTIDE SEQUENCE</scope>
    <source>
        <strain>Type strain:CBS 4309</strain>
    </source>
</reference>
<organism evidence="1 2">
    <name type="scientific">Naumovozyma castellii</name>
    <name type="common">Yeast</name>
    <name type="synonym">Saccharomyces castellii</name>
    <dbReference type="NCBI Taxonomy" id="27288"/>
    <lineage>
        <taxon>Eukaryota</taxon>
        <taxon>Fungi</taxon>
        <taxon>Dikarya</taxon>
        <taxon>Ascomycota</taxon>
        <taxon>Saccharomycotina</taxon>
        <taxon>Saccharomycetes</taxon>
        <taxon>Saccharomycetales</taxon>
        <taxon>Saccharomycetaceae</taxon>
        <taxon>Naumovozyma</taxon>
    </lineage>
</organism>
<sequence>MQIVPPRFPPPTELSVDAPRLFTSTNRDHQDVSSSSMPTEIVYQILTYQFNDFMNNDHPGTSEKFNENLRIFLRSNLTVNKAFYHICKVLIYKYCNFTTAKRFHHLLKTIETHKEVRNIIQVADFEELTSIGLGRTGEMNKMIKNLTNETLLKFLQLTRANLREFLACEQIQDDLDDKIIYFLLKPGKNLSVLDFCGCSGPSFTTSLIDALERLYPRAENSNEEEDREEGEEVDPNQIQPLEFNYQITCLGLNDCTDLPSFVVGRVLQMLPELQKLDLSHTSIDDEVLLHKIPHLKNLTHFSLASCLQLSPRSILEFFSNHPCVTDENNSTTLEWLNLNCISNHSTVWNDVHTMFLLKKLCQHGHNKTLQYLNIGGLPLHQASFIKSFKSKVNVQKYYPCQDTLQFIKINFPHLKSLSIRGNNVSISKLVEFLSPNEYEEVSEVTGLEEQHLKFLNISNNPQINKWTIQDPTLFTCSSSLMAYEISFDAWQQIEKSNPNHEIIAMKYHTDFNSRSSMLRDSQKAEPVKWQCYIDSSYGRRYWIYKTDKYLNRADLFQMSNMIKYDSDGHKIIEIVKQPDFLKFAQAKIMLGCGIVSQSNIRRNLSYRDFKPPISQFLTRNGGITFGDTPQPIITPRLPPGGWRIIHDDSEDIEYESDARTITPQISNTLHSINEESTATIPSGNDDTIIVENEAEDDIDVDLRNGLYWDRSIQNLQSLSIQGPPQENDDEYLNNPELQRRRSQLSLLRSRSMTNSRSKLWPPPHNNSENNILGIMRPPLSNTSSTVSIMTKKLKRQQKLKTDYYYDHPEEYIYNRNDPVMTERYRIHFELVNEFKVFGNIERGMYRYYSLKT</sequence>
<dbReference type="HOGENOM" id="CLU_348554_0_0_1"/>
<dbReference type="RefSeq" id="XP_003673302.1">
    <property type="nucleotide sequence ID" value="XM_003673254.1"/>
</dbReference>
<dbReference type="Gene3D" id="3.80.10.10">
    <property type="entry name" value="Ribonuclease Inhibitor"/>
    <property type="match status" value="1"/>
</dbReference>
<dbReference type="GO" id="GO:0006511">
    <property type="term" value="P:ubiquitin-dependent protein catabolic process"/>
    <property type="evidence" value="ECO:0007669"/>
    <property type="project" value="EnsemblFungi"/>
</dbReference>
<dbReference type="OrthoDB" id="9994419at2759"/>
<reference evidence="1 2" key="1">
    <citation type="journal article" date="2011" name="Proc. Natl. Acad. Sci. U.S.A.">
        <title>Evolutionary erosion of yeast sex chromosomes by mating-type switching accidents.</title>
        <authorList>
            <person name="Gordon J.L."/>
            <person name="Armisen D."/>
            <person name="Proux-Wera E."/>
            <person name="Oheigeartaigh S.S."/>
            <person name="Byrne K.P."/>
            <person name="Wolfe K.H."/>
        </authorList>
    </citation>
    <scope>NUCLEOTIDE SEQUENCE [LARGE SCALE GENOMIC DNA]</scope>
    <source>
        <strain evidence="2">ATCC 76901 / BCRC 22586 / CBS 4309 / NBRC 1992 / NRRL Y-12630</strain>
    </source>
</reference>
<evidence type="ECO:0000313" key="1">
    <source>
        <dbReference type="EMBL" id="CCC66913.1"/>
    </source>
</evidence>
<dbReference type="KEGG" id="ncs:NCAS_0A03550"/>
<dbReference type="InParanoid" id="G0V623"/>
<accession>G0V623</accession>
<dbReference type="Proteomes" id="UP000001640">
    <property type="component" value="Chromosome 1"/>
</dbReference>
<dbReference type="FunCoup" id="G0V623">
    <property type="interactions" value="94"/>
</dbReference>
<dbReference type="eggNOG" id="ENOG502R9EV">
    <property type="taxonomic scope" value="Eukaryota"/>
</dbReference>
<dbReference type="InterPro" id="IPR032675">
    <property type="entry name" value="LRR_dom_sf"/>
</dbReference>
<gene>
    <name evidence="1" type="primary">NCAS0A03550</name>
    <name evidence="1" type="ordered locus">NCAS_0A03550</name>
</gene>
<proteinExistence type="predicted"/>
<keyword evidence="2" id="KW-1185">Reference proteome</keyword>
<dbReference type="GeneID" id="96900400"/>
<dbReference type="STRING" id="1064592.G0V623"/>
<name>G0V623_NAUCA</name>
<dbReference type="AlphaFoldDB" id="G0V623"/>
<protein>
    <submittedName>
        <fullName evidence="1">Uncharacterized protein</fullName>
    </submittedName>
</protein>